<evidence type="ECO:0000256" key="1">
    <source>
        <dbReference type="SAM" id="MobiDB-lite"/>
    </source>
</evidence>
<evidence type="ECO:0000313" key="2">
    <source>
        <dbReference type="EMBL" id="CAB5043626.1"/>
    </source>
</evidence>
<proteinExistence type="predicted"/>
<feature type="compositionally biased region" description="Basic and acidic residues" evidence="1">
    <location>
        <begin position="9"/>
        <end position="22"/>
    </location>
</feature>
<organism evidence="2">
    <name type="scientific">freshwater metagenome</name>
    <dbReference type="NCBI Taxonomy" id="449393"/>
    <lineage>
        <taxon>unclassified sequences</taxon>
        <taxon>metagenomes</taxon>
        <taxon>ecological metagenomes</taxon>
    </lineage>
</organism>
<feature type="region of interest" description="Disordered" evidence="1">
    <location>
        <begin position="1"/>
        <end position="32"/>
    </location>
</feature>
<gene>
    <name evidence="2" type="ORF">UFOPK4301_00008</name>
</gene>
<dbReference type="AlphaFoldDB" id="A0A6J7SRR8"/>
<protein>
    <submittedName>
        <fullName evidence="2">Unannotated protein</fullName>
    </submittedName>
</protein>
<name>A0A6J7SRR8_9ZZZZ</name>
<sequence length="32" mass="3375">MLLTTEALVVEKKEKAPEDAGGHGHSHAGHSH</sequence>
<accession>A0A6J7SRR8</accession>
<dbReference type="EMBL" id="CAFBQG010000001">
    <property type="protein sequence ID" value="CAB5043626.1"/>
    <property type="molecule type" value="Genomic_DNA"/>
</dbReference>
<reference evidence="2" key="1">
    <citation type="submission" date="2020-05" db="EMBL/GenBank/DDBJ databases">
        <authorList>
            <person name="Chiriac C."/>
            <person name="Salcher M."/>
            <person name="Ghai R."/>
            <person name="Kavagutti S V."/>
        </authorList>
    </citation>
    <scope>NUCLEOTIDE SEQUENCE</scope>
</reference>